<reference evidence="1" key="1">
    <citation type="submission" date="2023-04" db="EMBL/GenBank/DDBJ databases">
        <title>Ambrosiozyma monospora NBRC 10751.</title>
        <authorList>
            <person name="Ichikawa N."/>
            <person name="Sato H."/>
            <person name="Tonouchi N."/>
        </authorList>
    </citation>
    <scope>NUCLEOTIDE SEQUENCE</scope>
    <source>
        <strain evidence="1">NBRC 10751</strain>
    </source>
</reference>
<sequence>MSRSQLTTIQQYHRAEGEFRRRLTAEEQFGIQLKNDADLFNQLNKKKADFEWFPNTDNFELELMQAQYNNETYMRPASWWSVEKISKFHGFMEKLSNEEQNHRTRTFGNYQFDKLATNKLIEGANNCFGFTGWKTDVDMSSSKATHYNKREHDDGDGRPSRYTVELTIDVKIRLVDDTVVLKTGKGRADNQPSRALAFSKARKEAVTDGIRNCLYGLIELIAVYEENVRAGITVKCEDNS</sequence>
<keyword evidence="2" id="KW-1185">Reference proteome</keyword>
<comment type="caution">
    <text evidence="1">The sequence shown here is derived from an EMBL/GenBank/DDBJ whole genome shotgun (WGS) entry which is preliminary data.</text>
</comment>
<dbReference type="Proteomes" id="UP001165064">
    <property type="component" value="Unassembled WGS sequence"/>
</dbReference>
<name>A0ACB5T8R2_AMBMO</name>
<evidence type="ECO:0000313" key="2">
    <source>
        <dbReference type="Proteomes" id="UP001165064"/>
    </source>
</evidence>
<gene>
    <name evidence="1" type="ORF">Amon02_000644300</name>
</gene>
<accession>A0ACB5T8R2</accession>
<organism evidence="1 2">
    <name type="scientific">Ambrosiozyma monospora</name>
    <name type="common">Yeast</name>
    <name type="synonym">Endomycopsis monosporus</name>
    <dbReference type="NCBI Taxonomy" id="43982"/>
    <lineage>
        <taxon>Eukaryota</taxon>
        <taxon>Fungi</taxon>
        <taxon>Dikarya</taxon>
        <taxon>Ascomycota</taxon>
        <taxon>Saccharomycotina</taxon>
        <taxon>Pichiomycetes</taxon>
        <taxon>Pichiales</taxon>
        <taxon>Pichiaceae</taxon>
        <taxon>Ambrosiozyma</taxon>
    </lineage>
</organism>
<dbReference type="EMBL" id="BSXS01005028">
    <property type="protein sequence ID" value="GME83844.1"/>
    <property type="molecule type" value="Genomic_DNA"/>
</dbReference>
<evidence type="ECO:0000313" key="1">
    <source>
        <dbReference type="EMBL" id="GME83844.1"/>
    </source>
</evidence>
<proteinExistence type="predicted"/>
<protein>
    <submittedName>
        <fullName evidence="1">Unnamed protein product</fullName>
    </submittedName>
</protein>